<organism evidence="3 4">
    <name type="scientific">Bombella pollinis</name>
    <dbReference type="NCBI Taxonomy" id="2967337"/>
    <lineage>
        <taxon>Bacteria</taxon>
        <taxon>Pseudomonadati</taxon>
        <taxon>Pseudomonadota</taxon>
        <taxon>Alphaproteobacteria</taxon>
        <taxon>Acetobacterales</taxon>
        <taxon>Acetobacteraceae</taxon>
        <taxon>Bombella</taxon>
    </lineage>
</organism>
<dbReference type="InterPro" id="IPR010982">
    <property type="entry name" value="Lambda_DNA-bd_dom_sf"/>
</dbReference>
<protein>
    <submittedName>
        <fullName evidence="3">Helix-turn-helix transcriptional regulator</fullName>
    </submittedName>
</protein>
<dbReference type="RefSeq" id="WP_266137828.1">
    <property type="nucleotide sequence ID" value="NZ_JANIDX010000006.1"/>
</dbReference>
<dbReference type="Pfam" id="PF13560">
    <property type="entry name" value="HTH_31"/>
    <property type="match status" value="1"/>
</dbReference>
<dbReference type="PANTHER" id="PTHR46558:SF13">
    <property type="entry name" value="HTH-TYPE TRANSCRIPTIONAL REGULATOR IMMR"/>
    <property type="match status" value="1"/>
</dbReference>
<name>A0ABT3WLZ8_9PROT</name>
<reference evidence="3 4" key="1">
    <citation type="submission" date="2022-07" db="EMBL/GenBank/DDBJ databases">
        <title>Bombella genomes.</title>
        <authorList>
            <person name="Harer L."/>
            <person name="Styblova S."/>
            <person name="Ehrmann M."/>
        </authorList>
    </citation>
    <scope>NUCLEOTIDE SEQUENCE [LARGE SCALE GENOMIC DNA]</scope>
    <source>
        <strain evidence="3 4">TMW 2.2556</strain>
    </source>
</reference>
<accession>A0ABT3WLZ8</accession>
<gene>
    <name evidence="3" type="ORF">NQF89_06710</name>
</gene>
<sequence>MSELDRQRLKEARKAAGLTQDEAGAAIGASRSFLSDIEQGKKTGSLSTVAALAKLYDVSLDFLCGLSSLPKRQGQQDSIHQPDEVRLLAIWRKLDEAERLSIMSDLALRLASFGQSAVIISHDKLPKASSDNG</sequence>
<dbReference type="PROSITE" id="PS50943">
    <property type="entry name" value="HTH_CROC1"/>
    <property type="match status" value="1"/>
</dbReference>
<evidence type="ECO:0000313" key="4">
    <source>
        <dbReference type="Proteomes" id="UP001165575"/>
    </source>
</evidence>
<dbReference type="Proteomes" id="UP001165575">
    <property type="component" value="Unassembled WGS sequence"/>
</dbReference>
<feature type="domain" description="HTH cro/C1-type" evidence="2">
    <location>
        <begin position="9"/>
        <end position="63"/>
    </location>
</feature>
<comment type="caution">
    <text evidence="3">The sequence shown here is derived from an EMBL/GenBank/DDBJ whole genome shotgun (WGS) entry which is preliminary data.</text>
</comment>
<dbReference type="PANTHER" id="PTHR46558">
    <property type="entry name" value="TRACRIPTIONAL REGULATORY PROTEIN-RELATED-RELATED"/>
    <property type="match status" value="1"/>
</dbReference>
<dbReference type="SMART" id="SM00530">
    <property type="entry name" value="HTH_XRE"/>
    <property type="match status" value="1"/>
</dbReference>
<evidence type="ECO:0000259" key="2">
    <source>
        <dbReference type="PROSITE" id="PS50943"/>
    </source>
</evidence>
<dbReference type="CDD" id="cd00093">
    <property type="entry name" value="HTH_XRE"/>
    <property type="match status" value="1"/>
</dbReference>
<dbReference type="InterPro" id="IPR001387">
    <property type="entry name" value="Cro/C1-type_HTH"/>
</dbReference>
<dbReference type="EMBL" id="JANIDX010000006">
    <property type="protein sequence ID" value="MCX5620110.1"/>
    <property type="molecule type" value="Genomic_DNA"/>
</dbReference>
<dbReference type="Gene3D" id="1.10.260.40">
    <property type="entry name" value="lambda repressor-like DNA-binding domains"/>
    <property type="match status" value="1"/>
</dbReference>
<dbReference type="SUPFAM" id="SSF47413">
    <property type="entry name" value="lambda repressor-like DNA-binding domains"/>
    <property type="match status" value="1"/>
</dbReference>
<evidence type="ECO:0000313" key="3">
    <source>
        <dbReference type="EMBL" id="MCX5620110.1"/>
    </source>
</evidence>
<evidence type="ECO:0000256" key="1">
    <source>
        <dbReference type="ARBA" id="ARBA00023125"/>
    </source>
</evidence>
<proteinExistence type="predicted"/>
<keyword evidence="1" id="KW-0238">DNA-binding</keyword>
<keyword evidence="4" id="KW-1185">Reference proteome</keyword>